<proteinExistence type="predicted"/>
<protein>
    <recommendedName>
        <fullName evidence="6">RRM domain-containing protein</fullName>
    </recommendedName>
</protein>
<keyword evidence="2" id="KW-0677">Repeat</keyword>
<dbReference type="PANTHER" id="PTHR48025:SF1">
    <property type="entry name" value="RRM DOMAIN-CONTAINING PROTEIN"/>
    <property type="match status" value="1"/>
</dbReference>
<dbReference type="SUPFAM" id="SSF54928">
    <property type="entry name" value="RNA-binding domain, RBD"/>
    <property type="match status" value="2"/>
</dbReference>
<feature type="domain" description="RRM" evidence="6">
    <location>
        <begin position="52"/>
        <end position="130"/>
    </location>
</feature>
<dbReference type="Pfam" id="PF00076">
    <property type="entry name" value="RRM_1"/>
    <property type="match status" value="2"/>
</dbReference>
<evidence type="ECO:0000256" key="1">
    <source>
        <dbReference type="ARBA" id="ARBA00004123"/>
    </source>
</evidence>
<evidence type="ECO:0000256" key="3">
    <source>
        <dbReference type="ARBA" id="ARBA00022884"/>
    </source>
</evidence>
<accession>A0ABD1ER68</accession>
<dbReference type="GO" id="GO:0008266">
    <property type="term" value="F:poly(U) RNA binding"/>
    <property type="evidence" value="ECO:0007669"/>
    <property type="project" value="UniProtKB-ARBA"/>
</dbReference>
<dbReference type="InterPro" id="IPR050502">
    <property type="entry name" value="Euk_RNA-bind_prot"/>
</dbReference>
<reference evidence="7 8" key="1">
    <citation type="submission" date="2024-05" db="EMBL/GenBank/DDBJ databases">
        <title>Genetic variation in Jamaican populations of the coffee berry borer (Hypothenemus hampei).</title>
        <authorList>
            <person name="Errbii M."/>
            <person name="Myrie A."/>
        </authorList>
    </citation>
    <scope>NUCLEOTIDE SEQUENCE [LARGE SCALE GENOMIC DNA]</scope>
    <source>
        <strain evidence="7">JA-Hopewell-2020-01-JO</strain>
        <tissue evidence="7">Whole body</tissue>
    </source>
</reference>
<evidence type="ECO:0000256" key="2">
    <source>
        <dbReference type="ARBA" id="ARBA00022737"/>
    </source>
</evidence>
<dbReference type="SMART" id="SM00360">
    <property type="entry name" value="RRM"/>
    <property type="match status" value="2"/>
</dbReference>
<dbReference type="PRINTS" id="PR00961">
    <property type="entry name" value="HUDSXLRNA"/>
</dbReference>
<dbReference type="Proteomes" id="UP001566132">
    <property type="component" value="Unassembled WGS sequence"/>
</dbReference>
<evidence type="ECO:0000256" key="4">
    <source>
        <dbReference type="ARBA" id="ARBA00023242"/>
    </source>
</evidence>
<keyword evidence="8" id="KW-1185">Reference proteome</keyword>
<dbReference type="GO" id="GO:0003729">
    <property type="term" value="F:mRNA binding"/>
    <property type="evidence" value="ECO:0007669"/>
    <property type="project" value="UniProtKB-ARBA"/>
</dbReference>
<keyword evidence="4" id="KW-0539">Nucleus</keyword>
<dbReference type="GO" id="GO:0005634">
    <property type="term" value="C:nucleus"/>
    <property type="evidence" value="ECO:0007669"/>
    <property type="project" value="UniProtKB-SubCell"/>
</dbReference>
<dbReference type="FunFam" id="3.30.70.330:FF:000383">
    <property type="entry name" value="Sex lethal, isoform D"/>
    <property type="match status" value="1"/>
</dbReference>
<evidence type="ECO:0000313" key="7">
    <source>
        <dbReference type="EMBL" id="KAL1501270.1"/>
    </source>
</evidence>
<name>A0ABD1ER68_HYPHA</name>
<dbReference type="GO" id="GO:0010629">
    <property type="term" value="P:negative regulation of gene expression"/>
    <property type="evidence" value="ECO:0007669"/>
    <property type="project" value="UniProtKB-ARBA"/>
</dbReference>
<dbReference type="GO" id="GO:0005737">
    <property type="term" value="C:cytoplasm"/>
    <property type="evidence" value="ECO:0007669"/>
    <property type="project" value="UniProtKB-ARBA"/>
</dbReference>
<dbReference type="InterPro" id="IPR012677">
    <property type="entry name" value="Nucleotide-bd_a/b_plait_sf"/>
</dbReference>
<dbReference type="PANTHER" id="PTHR48025">
    <property type="entry name" value="OS02G0815200 PROTEIN"/>
    <property type="match status" value="1"/>
</dbReference>
<dbReference type="AlphaFoldDB" id="A0ABD1ER68"/>
<feature type="domain" description="RRM" evidence="6">
    <location>
        <begin position="138"/>
        <end position="218"/>
    </location>
</feature>
<sequence length="294" mass="32744">MLGSNLGTFSFASSTASSEFSEDISLPDESQLKGMEQNNGAGDSCAGVPDKTKLIVNYIPQFATEEDLAQIFAPMGNIESIKIMRDYKTGYSYGFGFVKFFKEEDAAKAINMLNGYNFRNKRLKVSYSRPPGTDMKDSNLYITNLPKDVTEQDVENLFKEYGEIVQRTVLKDKHTGMPRGVAFVRFSKGEEAQAAIANLDGKMLENAMLPLSVRVAEDHGRQKAQYLEAWSPLTGGLGVRGFPALRASLMPFRDVSVPTRPILPNRYPRYPTFSGPNVRNLGAGDTFYQNPFFY</sequence>
<dbReference type="Gene3D" id="3.30.70.330">
    <property type="match status" value="2"/>
</dbReference>
<dbReference type="FunFam" id="3.30.70.330:FF:000205">
    <property type="entry name" value="Sex lethal, isoform B"/>
    <property type="match status" value="1"/>
</dbReference>
<comment type="caution">
    <text evidence="7">The sequence shown here is derived from an EMBL/GenBank/DDBJ whole genome shotgun (WGS) entry which is preliminary data.</text>
</comment>
<dbReference type="InterPro" id="IPR035979">
    <property type="entry name" value="RBD_domain_sf"/>
</dbReference>
<dbReference type="GO" id="GO:0050686">
    <property type="term" value="P:negative regulation of mRNA processing"/>
    <property type="evidence" value="ECO:0007669"/>
    <property type="project" value="UniProtKB-ARBA"/>
</dbReference>
<keyword evidence="3 5" id="KW-0694">RNA-binding</keyword>
<dbReference type="EMBL" id="JBDJPC010000005">
    <property type="protein sequence ID" value="KAL1501270.1"/>
    <property type="molecule type" value="Genomic_DNA"/>
</dbReference>
<dbReference type="InterPro" id="IPR002343">
    <property type="entry name" value="Hud_Sxl_RNA"/>
</dbReference>
<gene>
    <name evidence="7" type="ORF">ABEB36_006625</name>
</gene>
<dbReference type="InterPro" id="IPR003954">
    <property type="entry name" value="RRM_euk-type"/>
</dbReference>
<dbReference type="SMART" id="SM00361">
    <property type="entry name" value="RRM_1"/>
    <property type="match status" value="2"/>
</dbReference>
<dbReference type="PROSITE" id="PS50102">
    <property type="entry name" value="RRM"/>
    <property type="match status" value="2"/>
</dbReference>
<dbReference type="GO" id="GO:0009967">
    <property type="term" value="P:positive regulation of signal transduction"/>
    <property type="evidence" value="ECO:0007669"/>
    <property type="project" value="UniProtKB-ARBA"/>
</dbReference>
<evidence type="ECO:0000259" key="6">
    <source>
        <dbReference type="PROSITE" id="PS50102"/>
    </source>
</evidence>
<evidence type="ECO:0000313" key="8">
    <source>
        <dbReference type="Proteomes" id="UP001566132"/>
    </source>
</evidence>
<dbReference type="InterPro" id="IPR000504">
    <property type="entry name" value="RRM_dom"/>
</dbReference>
<evidence type="ECO:0000256" key="5">
    <source>
        <dbReference type="PROSITE-ProRule" id="PRU00176"/>
    </source>
</evidence>
<organism evidence="7 8">
    <name type="scientific">Hypothenemus hampei</name>
    <name type="common">Coffee berry borer</name>
    <dbReference type="NCBI Taxonomy" id="57062"/>
    <lineage>
        <taxon>Eukaryota</taxon>
        <taxon>Metazoa</taxon>
        <taxon>Ecdysozoa</taxon>
        <taxon>Arthropoda</taxon>
        <taxon>Hexapoda</taxon>
        <taxon>Insecta</taxon>
        <taxon>Pterygota</taxon>
        <taxon>Neoptera</taxon>
        <taxon>Endopterygota</taxon>
        <taxon>Coleoptera</taxon>
        <taxon>Polyphaga</taxon>
        <taxon>Cucujiformia</taxon>
        <taxon>Curculionidae</taxon>
        <taxon>Scolytinae</taxon>
        <taxon>Hypothenemus</taxon>
    </lineage>
</organism>
<comment type="subcellular location">
    <subcellularLocation>
        <location evidence="1">Nucleus</location>
    </subcellularLocation>
</comment>